<sequence>MGQSYSKRYSKRPNPPPEPINTHSASSDTENSLPSNFKWFDRRRVNANGNFVHLLPHDGDEQNHLNIQHYLIRFQLQGNQRAPVQEELKRGVKVLDAGCGTGIWSTEMATEYPRSEFTGSDLTNVFSKAAKSAPKNARFMIANTLELPFEDGTFDYVFQRLHTMCFRKQEWPVAIRELVRVTKPGGWIELGQFFPDL</sequence>
<feature type="region of interest" description="Disordered" evidence="1">
    <location>
        <begin position="1"/>
        <end position="33"/>
    </location>
</feature>
<protein>
    <submittedName>
        <fullName evidence="3">S-adenosyl-L-methionine-dependent methyltransferase</fullName>
    </submittedName>
</protein>
<reference evidence="3 4" key="1">
    <citation type="journal article" date="2018" name="New Phytol.">
        <title>Phylogenomics of Endogonaceae and evolution of mycorrhizas within Mucoromycota.</title>
        <authorList>
            <person name="Chang Y."/>
            <person name="Desiro A."/>
            <person name="Na H."/>
            <person name="Sandor L."/>
            <person name="Lipzen A."/>
            <person name="Clum A."/>
            <person name="Barry K."/>
            <person name="Grigoriev I.V."/>
            <person name="Martin F.M."/>
            <person name="Stajich J.E."/>
            <person name="Smith M.E."/>
            <person name="Bonito G."/>
            <person name="Spatafora J.W."/>
        </authorList>
    </citation>
    <scope>NUCLEOTIDE SEQUENCE [LARGE SCALE GENOMIC DNA]</scope>
    <source>
        <strain evidence="3 4">GMNB39</strain>
    </source>
</reference>
<accession>A0A433DKB4</accession>
<keyword evidence="4" id="KW-1185">Reference proteome</keyword>
<dbReference type="Gene3D" id="3.40.50.150">
    <property type="entry name" value="Vaccinia Virus protein VP39"/>
    <property type="match status" value="1"/>
</dbReference>
<dbReference type="EMBL" id="RBNI01000839">
    <property type="protein sequence ID" value="RUP51279.1"/>
    <property type="molecule type" value="Genomic_DNA"/>
</dbReference>
<dbReference type="Pfam" id="PF13649">
    <property type="entry name" value="Methyltransf_25"/>
    <property type="match status" value="1"/>
</dbReference>
<keyword evidence="3" id="KW-0489">Methyltransferase</keyword>
<name>A0A433DKB4_9FUNG</name>
<evidence type="ECO:0000313" key="3">
    <source>
        <dbReference type="EMBL" id="RUP51279.1"/>
    </source>
</evidence>
<dbReference type="GO" id="GO:0008168">
    <property type="term" value="F:methyltransferase activity"/>
    <property type="evidence" value="ECO:0007669"/>
    <property type="project" value="UniProtKB-KW"/>
</dbReference>
<keyword evidence="3" id="KW-0808">Transferase</keyword>
<proteinExistence type="predicted"/>
<dbReference type="InterPro" id="IPR029063">
    <property type="entry name" value="SAM-dependent_MTases_sf"/>
</dbReference>
<feature type="compositionally biased region" description="Polar residues" evidence="1">
    <location>
        <begin position="21"/>
        <end position="33"/>
    </location>
</feature>
<organism evidence="3 4">
    <name type="scientific">Jimgerdemannia flammicorona</name>
    <dbReference type="NCBI Taxonomy" id="994334"/>
    <lineage>
        <taxon>Eukaryota</taxon>
        <taxon>Fungi</taxon>
        <taxon>Fungi incertae sedis</taxon>
        <taxon>Mucoromycota</taxon>
        <taxon>Mucoromycotina</taxon>
        <taxon>Endogonomycetes</taxon>
        <taxon>Endogonales</taxon>
        <taxon>Endogonaceae</taxon>
        <taxon>Jimgerdemannia</taxon>
    </lineage>
</organism>
<dbReference type="SUPFAM" id="SSF53335">
    <property type="entry name" value="S-adenosyl-L-methionine-dependent methyltransferases"/>
    <property type="match status" value="1"/>
</dbReference>
<dbReference type="CDD" id="cd02440">
    <property type="entry name" value="AdoMet_MTases"/>
    <property type="match status" value="1"/>
</dbReference>
<evidence type="ECO:0000256" key="1">
    <source>
        <dbReference type="SAM" id="MobiDB-lite"/>
    </source>
</evidence>
<dbReference type="PANTHER" id="PTHR43591">
    <property type="entry name" value="METHYLTRANSFERASE"/>
    <property type="match status" value="1"/>
</dbReference>
<dbReference type="InterPro" id="IPR041698">
    <property type="entry name" value="Methyltransf_25"/>
</dbReference>
<dbReference type="Proteomes" id="UP000268093">
    <property type="component" value="Unassembled WGS sequence"/>
</dbReference>
<feature type="non-terminal residue" evidence="3">
    <location>
        <position position="197"/>
    </location>
</feature>
<evidence type="ECO:0000313" key="4">
    <source>
        <dbReference type="Proteomes" id="UP000268093"/>
    </source>
</evidence>
<evidence type="ECO:0000259" key="2">
    <source>
        <dbReference type="Pfam" id="PF13649"/>
    </source>
</evidence>
<feature type="domain" description="Methyltransferase" evidence="2">
    <location>
        <begin position="94"/>
        <end position="186"/>
    </location>
</feature>
<dbReference type="GO" id="GO:0032259">
    <property type="term" value="P:methylation"/>
    <property type="evidence" value="ECO:0007669"/>
    <property type="project" value="UniProtKB-KW"/>
</dbReference>
<dbReference type="AlphaFoldDB" id="A0A433DKB4"/>
<dbReference type="OrthoDB" id="2013972at2759"/>
<gene>
    <name evidence="3" type="ORF">BC936DRAFT_149060</name>
</gene>
<comment type="caution">
    <text evidence="3">The sequence shown here is derived from an EMBL/GenBank/DDBJ whole genome shotgun (WGS) entry which is preliminary data.</text>
</comment>